<dbReference type="InterPro" id="IPR036388">
    <property type="entry name" value="WH-like_DNA-bd_sf"/>
</dbReference>
<comment type="caution">
    <text evidence="2">The sequence shown here is derived from an EMBL/GenBank/DDBJ whole genome shotgun (WGS) entry which is preliminary data.</text>
</comment>
<organism evidence="2 3">
    <name type="scientific">Roseibium aggregatum (strain ATCC 25650 / DSM 13394 / JCM 20685 / NBRC 16684 / NCIMB 2208 / IAM 12614 / B1)</name>
    <name type="common">Stappia aggregata</name>
    <dbReference type="NCBI Taxonomy" id="384765"/>
    <lineage>
        <taxon>Bacteria</taxon>
        <taxon>Pseudomonadati</taxon>
        <taxon>Pseudomonadota</taxon>
        <taxon>Alphaproteobacteria</taxon>
        <taxon>Hyphomicrobiales</taxon>
        <taxon>Stappiaceae</taxon>
        <taxon>Roseibium</taxon>
    </lineage>
</organism>
<dbReference type="eggNOG" id="COG5631">
    <property type="taxonomic scope" value="Bacteria"/>
</dbReference>
<dbReference type="SUPFAM" id="SSF46785">
    <property type="entry name" value="Winged helix' DNA-binding domain"/>
    <property type="match status" value="1"/>
</dbReference>
<dbReference type="Gene3D" id="1.10.10.10">
    <property type="entry name" value="Winged helix-like DNA-binding domain superfamily/Winged helix DNA-binding domain"/>
    <property type="match status" value="1"/>
</dbReference>
<accession>A0NRU3</accession>
<dbReference type="InterPro" id="IPR036390">
    <property type="entry name" value="WH_DNA-bd_sf"/>
</dbReference>
<dbReference type="AlphaFoldDB" id="A0NRU3"/>
<name>A0NRU3_ROSAI</name>
<evidence type="ECO:0000313" key="3">
    <source>
        <dbReference type="Proteomes" id="UP000004848"/>
    </source>
</evidence>
<dbReference type="Proteomes" id="UP000004848">
    <property type="component" value="Unassembled WGS sequence"/>
</dbReference>
<dbReference type="InterPro" id="IPR000835">
    <property type="entry name" value="HTH_MarR-typ"/>
</dbReference>
<evidence type="ECO:0000259" key="1">
    <source>
        <dbReference type="Pfam" id="PF13463"/>
    </source>
</evidence>
<protein>
    <recommendedName>
        <fullName evidence="1">HTH marR-type domain-containing protein</fullName>
    </recommendedName>
</protein>
<gene>
    <name evidence="2" type="ORF">SIAM614_03860</name>
</gene>
<reference evidence="2 3" key="1">
    <citation type="submission" date="2006-05" db="EMBL/GenBank/DDBJ databases">
        <authorList>
            <person name="King G."/>
            <person name="Ferriera S."/>
            <person name="Johnson J."/>
            <person name="Kravitz S."/>
            <person name="Beeson K."/>
            <person name="Sutton G."/>
            <person name="Rogers Y.-H."/>
            <person name="Friedman R."/>
            <person name="Frazier M."/>
            <person name="Venter J.C."/>
        </authorList>
    </citation>
    <scope>NUCLEOTIDE SEQUENCE [LARGE SCALE GENOMIC DNA]</scope>
    <source>
        <strain evidence="3">ATCC 25650 / DSM 13394 / JCM 20685 / NBRC 16684 / NCIMB 2208 / IAM 12614 / B1</strain>
    </source>
</reference>
<feature type="domain" description="HTH marR-type" evidence="1">
    <location>
        <begin position="79"/>
        <end position="144"/>
    </location>
</feature>
<dbReference type="EMBL" id="AAUW01000006">
    <property type="protein sequence ID" value="EAV44264.1"/>
    <property type="molecule type" value="Genomic_DNA"/>
</dbReference>
<evidence type="ECO:0000313" key="2">
    <source>
        <dbReference type="EMBL" id="EAV44264.1"/>
    </source>
</evidence>
<dbReference type="Pfam" id="PF13463">
    <property type="entry name" value="HTH_27"/>
    <property type="match status" value="1"/>
</dbReference>
<dbReference type="GO" id="GO:0003700">
    <property type="term" value="F:DNA-binding transcription factor activity"/>
    <property type="evidence" value="ECO:0007669"/>
    <property type="project" value="InterPro"/>
</dbReference>
<proteinExistence type="predicted"/>
<sequence>MCKNALTSNGIAAIFESKNEEDPMTGKSDDQKLNYHWHLSENDAEVVCTELEFALMRCFEAFGRWQTECLASVSDVGATGPENALLHIVRMNDRAKSIKELARLTNRDDIPNIQYSMRKLVAAGLIEKQGSGRSGVTYQATPEGKKITDDYGAVRKRLLIEQIASLPEFEARLKEAGQSLNILAGIYEEISRIAATYRR</sequence>